<keyword evidence="1" id="KW-0812">Transmembrane</keyword>
<dbReference type="OrthoDB" id="9809859at2"/>
<reference evidence="3" key="1">
    <citation type="submission" date="2016-11" db="EMBL/GenBank/DDBJ databases">
        <authorList>
            <person name="Varghese N."/>
            <person name="Submissions S."/>
        </authorList>
    </citation>
    <scope>NUCLEOTIDE SEQUENCE [LARGE SCALE GENOMIC DNA]</scope>
    <source>
        <strain evidence="3">DSM 25330</strain>
    </source>
</reference>
<evidence type="ECO:0000313" key="2">
    <source>
        <dbReference type="EMBL" id="SHG55147.1"/>
    </source>
</evidence>
<evidence type="ECO:0000256" key="1">
    <source>
        <dbReference type="SAM" id="Phobius"/>
    </source>
</evidence>
<protein>
    <recommendedName>
        <fullName evidence="4">Copper chaperone NosL</fullName>
    </recommendedName>
</protein>
<keyword evidence="1" id="KW-0472">Membrane</keyword>
<sequence>MKKASILMIIGALLLTGLFKFPLWNIMLGAPQYPEPLGMNIYINGIQGMSEFDIQNIDGLNHYIGMKTLPKPEDMWEFSVFPMVIGGMAALGVIIGLLGYFGKVNYNWFLGWLILMTVLGILGMYDFNAWMTDYGTNLDPNAIMKLANPDGTPMSYKPPLLGHQKMLNFDAYSYPRLGGYLMGVGMLLTLIAYFVGKKSKQIAQ</sequence>
<name>A0A1M5KQT4_9FLAO</name>
<dbReference type="RefSeq" id="WP_073082339.1">
    <property type="nucleotide sequence ID" value="NZ_FQWS01000001.1"/>
</dbReference>
<feature type="transmembrane region" description="Helical" evidence="1">
    <location>
        <begin position="177"/>
        <end position="196"/>
    </location>
</feature>
<feature type="transmembrane region" description="Helical" evidence="1">
    <location>
        <begin position="108"/>
        <end position="125"/>
    </location>
</feature>
<dbReference type="AlphaFoldDB" id="A0A1M5KQT4"/>
<dbReference type="Proteomes" id="UP000184522">
    <property type="component" value="Unassembled WGS sequence"/>
</dbReference>
<evidence type="ECO:0000313" key="3">
    <source>
        <dbReference type="Proteomes" id="UP000184522"/>
    </source>
</evidence>
<dbReference type="STRING" id="1089305.SAMN05444148_0406"/>
<proteinExistence type="predicted"/>
<feature type="transmembrane region" description="Helical" evidence="1">
    <location>
        <begin position="80"/>
        <end position="101"/>
    </location>
</feature>
<keyword evidence="1" id="KW-1133">Transmembrane helix</keyword>
<accession>A0A1M5KQT4</accession>
<gene>
    <name evidence="2" type="ORF">SAMN05444148_0406</name>
</gene>
<keyword evidence="3" id="KW-1185">Reference proteome</keyword>
<dbReference type="EMBL" id="FQWS01000001">
    <property type="protein sequence ID" value="SHG55147.1"/>
    <property type="molecule type" value="Genomic_DNA"/>
</dbReference>
<organism evidence="2 3">
    <name type="scientific">Winogradskyella jejuensis</name>
    <dbReference type="NCBI Taxonomy" id="1089305"/>
    <lineage>
        <taxon>Bacteria</taxon>
        <taxon>Pseudomonadati</taxon>
        <taxon>Bacteroidota</taxon>
        <taxon>Flavobacteriia</taxon>
        <taxon>Flavobacteriales</taxon>
        <taxon>Flavobacteriaceae</taxon>
        <taxon>Winogradskyella</taxon>
    </lineage>
</organism>
<evidence type="ECO:0008006" key="4">
    <source>
        <dbReference type="Google" id="ProtNLM"/>
    </source>
</evidence>